<keyword evidence="1" id="KW-0808">Transferase</keyword>
<keyword evidence="4" id="KW-1185">Reference proteome</keyword>
<organism evidence="3 4">
    <name type="scientific">Reticulomyxa filosa</name>
    <dbReference type="NCBI Taxonomy" id="46433"/>
    <lineage>
        <taxon>Eukaryota</taxon>
        <taxon>Sar</taxon>
        <taxon>Rhizaria</taxon>
        <taxon>Retaria</taxon>
        <taxon>Foraminifera</taxon>
        <taxon>Monothalamids</taxon>
        <taxon>Reticulomyxidae</taxon>
        <taxon>Reticulomyxa</taxon>
    </lineage>
</organism>
<dbReference type="Gene3D" id="3.80.30.20">
    <property type="entry name" value="tm_1862 like domain"/>
    <property type="match status" value="1"/>
</dbReference>
<reference evidence="3 4" key="1">
    <citation type="journal article" date="2013" name="Curr. Biol.">
        <title>The Genome of the Foraminiferan Reticulomyxa filosa.</title>
        <authorList>
            <person name="Glockner G."/>
            <person name="Hulsmann N."/>
            <person name="Schleicher M."/>
            <person name="Noegel A.A."/>
            <person name="Eichinger L."/>
            <person name="Gallinger C."/>
            <person name="Pawlowski J."/>
            <person name="Sierra R."/>
            <person name="Euteneuer U."/>
            <person name="Pillet L."/>
            <person name="Moustafa A."/>
            <person name="Platzer M."/>
            <person name="Groth M."/>
            <person name="Szafranski K."/>
            <person name="Schliwa M."/>
        </authorList>
    </citation>
    <scope>NUCLEOTIDE SEQUENCE [LARGE SCALE GENOMIC DNA]</scope>
</reference>
<dbReference type="InterPro" id="IPR007197">
    <property type="entry name" value="rSAM"/>
</dbReference>
<dbReference type="EMBL" id="ASPP01019384">
    <property type="protein sequence ID" value="ETO15203.1"/>
    <property type="molecule type" value="Genomic_DNA"/>
</dbReference>
<dbReference type="InterPro" id="IPR023404">
    <property type="entry name" value="rSAM_horseshoe"/>
</dbReference>
<evidence type="ECO:0000313" key="3">
    <source>
        <dbReference type="EMBL" id="ETO15203.1"/>
    </source>
</evidence>
<dbReference type="PANTHER" id="PTHR11918:SF45">
    <property type="entry name" value="THREONYLCARBAMOYLADENOSINE TRNA METHYLTHIOTRANSFERASE"/>
    <property type="match status" value="1"/>
</dbReference>
<dbReference type="PANTHER" id="PTHR11918">
    <property type="entry name" value="RADICAL SAM PROTEINS"/>
    <property type="match status" value="1"/>
</dbReference>
<evidence type="ECO:0000259" key="2">
    <source>
        <dbReference type="PROSITE" id="PS51918"/>
    </source>
</evidence>
<evidence type="ECO:0000256" key="1">
    <source>
        <dbReference type="ARBA" id="ARBA00022679"/>
    </source>
</evidence>
<protein>
    <submittedName>
        <fullName evidence="3">CDK5 regulatory subunit-associated protein 1-like protein</fullName>
    </submittedName>
</protein>
<dbReference type="GO" id="GO:0035598">
    <property type="term" value="F:tRNA (N(6)-L-threonylcarbamoyladenosine(37)-C(2))-methylthiotransferase activity"/>
    <property type="evidence" value="ECO:0007669"/>
    <property type="project" value="TreeGrafter"/>
</dbReference>
<feature type="non-terminal residue" evidence="3">
    <location>
        <position position="235"/>
    </location>
</feature>
<accession>X6MMG2</accession>
<sequence>MTNNNEKALKHPRIFTYLHIPVQSGSNQVLFDMKRKYNIEDLNNLCEIMMSELPDIQLCTDIITGFPTETAEDWHKTMQVVRQWKFPSVFISPFFPRPGTPAAKIEHVYGKDKTKKERVAEMTRLCKFFRCYYRRLNTRQFWICTNDITKDGVHFVGLNKFAEKIFIKSTKFDEKLLSKHKSNKYIPDINLKGKILEVVVFECGRNICDEYIPLLAICLQSHFVILLQKIQRKNL</sequence>
<gene>
    <name evidence="3" type="ORF">RFI_22161</name>
</gene>
<dbReference type="GO" id="GO:0005783">
    <property type="term" value="C:endoplasmic reticulum"/>
    <property type="evidence" value="ECO:0007669"/>
    <property type="project" value="TreeGrafter"/>
</dbReference>
<proteinExistence type="predicted"/>
<name>X6MMG2_RETFI</name>
<evidence type="ECO:0000313" key="4">
    <source>
        <dbReference type="Proteomes" id="UP000023152"/>
    </source>
</evidence>
<dbReference type="AlphaFoldDB" id="X6MMG2"/>
<dbReference type="OrthoDB" id="1730074at2759"/>
<dbReference type="InterPro" id="IPR058240">
    <property type="entry name" value="rSAM_sf"/>
</dbReference>
<dbReference type="GO" id="GO:0051536">
    <property type="term" value="F:iron-sulfur cluster binding"/>
    <property type="evidence" value="ECO:0007669"/>
    <property type="project" value="InterPro"/>
</dbReference>
<dbReference type="PROSITE" id="PS51918">
    <property type="entry name" value="RADICAL_SAM"/>
    <property type="match status" value="1"/>
</dbReference>
<dbReference type="SUPFAM" id="SSF102114">
    <property type="entry name" value="Radical SAM enzymes"/>
    <property type="match status" value="1"/>
</dbReference>
<dbReference type="Pfam" id="PF04055">
    <property type="entry name" value="Radical_SAM"/>
    <property type="match status" value="1"/>
</dbReference>
<comment type="caution">
    <text evidence="3">The sequence shown here is derived from an EMBL/GenBank/DDBJ whole genome shotgun (WGS) entry which is preliminary data.</text>
</comment>
<dbReference type="Proteomes" id="UP000023152">
    <property type="component" value="Unassembled WGS sequence"/>
</dbReference>
<feature type="domain" description="Radical SAM core" evidence="2">
    <location>
        <begin position="1"/>
        <end position="134"/>
    </location>
</feature>